<dbReference type="PANTHER" id="PTHR30217:SF10">
    <property type="entry name" value="23S RRNA 5-HYDROXYCYTIDINE C2501 SYNTHASE"/>
    <property type="match status" value="1"/>
</dbReference>
<accession>A0A174RSN0</accession>
<keyword evidence="2" id="KW-0378">Hydrolase</keyword>
<dbReference type="OrthoDB" id="9807498at2"/>
<dbReference type="PANTHER" id="PTHR30217">
    <property type="entry name" value="PEPTIDASE U32 FAMILY"/>
    <property type="match status" value="1"/>
</dbReference>
<dbReference type="RefSeq" id="WP_055245398.1">
    <property type="nucleotide sequence ID" value="NZ_CABIWA010000005.1"/>
</dbReference>
<keyword evidence="2" id="KW-0645">Protease</keyword>
<evidence type="ECO:0000313" key="2">
    <source>
        <dbReference type="EMBL" id="CUP88502.1"/>
    </source>
</evidence>
<dbReference type="InterPro" id="IPR001539">
    <property type="entry name" value="Peptidase_U32"/>
</dbReference>
<evidence type="ECO:0000259" key="1">
    <source>
        <dbReference type="Pfam" id="PF12392"/>
    </source>
</evidence>
<dbReference type="Proteomes" id="UP000095765">
    <property type="component" value="Unassembled WGS sequence"/>
</dbReference>
<dbReference type="GO" id="GO:0006508">
    <property type="term" value="P:proteolysis"/>
    <property type="evidence" value="ECO:0007669"/>
    <property type="project" value="UniProtKB-KW"/>
</dbReference>
<protein>
    <submittedName>
        <fullName evidence="2">Uncharacterized protease yhbU</fullName>
        <ecNumber evidence="2">3.4.-.-</ecNumber>
    </submittedName>
</protein>
<dbReference type="AlphaFoldDB" id="A0A174RSN0"/>
<dbReference type="EMBL" id="CZBE01000015">
    <property type="protein sequence ID" value="CUP88502.1"/>
    <property type="molecule type" value="Genomic_DNA"/>
</dbReference>
<organism evidence="2 3">
    <name type="scientific">Anaerotruncus colihominis</name>
    <dbReference type="NCBI Taxonomy" id="169435"/>
    <lineage>
        <taxon>Bacteria</taxon>
        <taxon>Bacillati</taxon>
        <taxon>Bacillota</taxon>
        <taxon>Clostridia</taxon>
        <taxon>Eubacteriales</taxon>
        <taxon>Oscillospiraceae</taxon>
        <taxon>Anaerotruncus</taxon>
    </lineage>
</organism>
<gene>
    <name evidence="2" type="primary">yhbU_2</name>
    <name evidence="2" type="ORF">ERS852551_02261</name>
</gene>
<dbReference type="Pfam" id="PF01136">
    <property type="entry name" value="Peptidase_U32"/>
    <property type="match status" value="2"/>
</dbReference>
<evidence type="ECO:0000313" key="3">
    <source>
        <dbReference type="Proteomes" id="UP000095765"/>
    </source>
</evidence>
<dbReference type="Pfam" id="PF12392">
    <property type="entry name" value="DUF3656"/>
    <property type="match status" value="1"/>
</dbReference>
<dbReference type="GO" id="GO:0008233">
    <property type="term" value="F:peptidase activity"/>
    <property type="evidence" value="ECO:0007669"/>
    <property type="project" value="UniProtKB-KW"/>
</dbReference>
<dbReference type="InterPro" id="IPR051454">
    <property type="entry name" value="RNA/ubiquinone_mod_enzymes"/>
</dbReference>
<reference evidence="2 3" key="1">
    <citation type="submission" date="2015-09" db="EMBL/GenBank/DDBJ databases">
        <authorList>
            <consortium name="Pathogen Informatics"/>
        </authorList>
    </citation>
    <scope>NUCLEOTIDE SEQUENCE [LARGE SCALE GENOMIC DNA]</scope>
    <source>
        <strain evidence="2 3">2789STDY5834939</strain>
    </source>
</reference>
<dbReference type="InterPro" id="IPR020988">
    <property type="entry name" value="Pept_U32_collagenase"/>
</dbReference>
<dbReference type="EC" id="3.4.-.-" evidence="2"/>
<dbReference type="PROSITE" id="PS01276">
    <property type="entry name" value="PEPTIDASE_U32"/>
    <property type="match status" value="1"/>
</dbReference>
<proteinExistence type="predicted"/>
<sequence length="692" mass="74620">MSARAGQPEVLAPAGSPAALDAALLCGADAVYFGVDVLNARRNAENFTLEHLADTVRRCHVRGVKVYLTLNIVVLEQEIPQLMRAAEAACAAGVDAVIVQDAGEAAILRRCTPKMPLHASTQMVVHNAEGARRLESMGFSRVVAARECTREELAAIAAGTSMQVEAFVHGALCMSVSGQCYLSSVLGRRSGNRGLCAQPCRLAFTAGGCGHALSLKDMSLIERVRELQKTGVCSLKIEGRMKRPEYVAAAVTACRAALAGETPDMESLRAVFSRSGFTDSYFDGRVDSSLFGYRQKEDVTAAAGVLGKLENLYADPRRQVQKVGVEMAFAMKAGAPAFLSVLDCDGNCVCAEGDIPQAAVSRPTDPDRARVALCKTGGTPYHVERTLCSISPGLMLPASSINALRRDALAKLDEQRGAPRPVQFDAAALWTPPDSPRAPRPALHVRLYDPKQLSEEMMEEAALVTLPVQALLDLLERDEPPCPDKLCAGLPRILFDGQDRLRAQLERLRGYGVKHAAVGNPGAAQIAADYGFLMHGEPFLNATNSYAAEALAGWGLCDLALSFELSLDAARALRSPVPRGVTVYGRLPLMTMRACPVKAFIGCARCRQGENFITDRRGESFYTSCAYGCAELLNPMPLFMADRLDELGGFDFVELRFTTETPADCARILRAYRYGGRCDGPFTRGLLYKTVL</sequence>
<feature type="domain" description="Peptidase U32 collagenase" evidence="1">
    <location>
        <begin position="308"/>
        <end position="416"/>
    </location>
</feature>
<name>A0A174RSN0_9FIRM</name>